<sequence>MMHNLRFAALCLLLMVIAPLHAAEELEWDDMIPPGWPPEELFDGVDINQLEDDDPKAIEFFSRLEKLWDEAPMVDALHGKRVKLPGYAIPLEGDGETVTSFLLVPYFGACIHVPPPPRNQTVLVDMQGNSKAQIDYAFFTVWVTGEMRVEHSETDLALTGYTLLAEQVEPYLEPEDDAGGYQGEGAYDDPYGDPYGDQYQQP</sequence>
<dbReference type="Proteomes" id="UP001165524">
    <property type="component" value="Unassembled WGS sequence"/>
</dbReference>
<feature type="region of interest" description="Disordered" evidence="1">
    <location>
        <begin position="172"/>
        <end position="202"/>
    </location>
</feature>
<protein>
    <submittedName>
        <fullName evidence="3">DUF3299 domain-containing protein</fullName>
    </submittedName>
</protein>
<dbReference type="RefSeq" id="WP_246952389.1">
    <property type="nucleotide sequence ID" value="NZ_JALKII010000006.1"/>
</dbReference>
<evidence type="ECO:0000313" key="3">
    <source>
        <dbReference type="EMBL" id="MCK0538101.1"/>
    </source>
</evidence>
<dbReference type="InterPro" id="IPR021727">
    <property type="entry name" value="DUF3299"/>
</dbReference>
<name>A0ABT0E8C8_9GAMM</name>
<feature type="signal peptide" evidence="2">
    <location>
        <begin position="1"/>
        <end position="22"/>
    </location>
</feature>
<feature type="chain" id="PRO_5046466820" evidence="2">
    <location>
        <begin position="23"/>
        <end position="202"/>
    </location>
</feature>
<comment type="caution">
    <text evidence="3">The sequence shown here is derived from an EMBL/GenBank/DDBJ whole genome shotgun (WGS) entry which is preliminary data.</text>
</comment>
<gene>
    <name evidence="3" type="ORF">MU846_10305</name>
</gene>
<reference evidence="3" key="1">
    <citation type="submission" date="2022-04" db="EMBL/GenBank/DDBJ databases">
        <title>Alcanivorax sp. CY1518 draft genome sequence.</title>
        <authorList>
            <person name="Zhao G."/>
            <person name="An M."/>
        </authorList>
    </citation>
    <scope>NUCLEOTIDE SEQUENCE</scope>
    <source>
        <strain evidence="3">CY1518</strain>
    </source>
</reference>
<accession>A0ABT0E8C8</accession>
<organism evidence="3 4">
    <name type="scientific">Alcanivorax quisquiliarum</name>
    <dbReference type="NCBI Taxonomy" id="2933565"/>
    <lineage>
        <taxon>Bacteria</taxon>
        <taxon>Pseudomonadati</taxon>
        <taxon>Pseudomonadota</taxon>
        <taxon>Gammaproteobacteria</taxon>
        <taxon>Oceanospirillales</taxon>
        <taxon>Alcanivoracaceae</taxon>
        <taxon>Alcanivorax</taxon>
    </lineage>
</organism>
<dbReference type="Gene3D" id="2.40.50.870">
    <property type="entry name" value="Protein of unknown function (DUF3299)"/>
    <property type="match status" value="1"/>
</dbReference>
<keyword evidence="2" id="KW-0732">Signal</keyword>
<evidence type="ECO:0000313" key="4">
    <source>
        <dbReference type="Proteomes" id="UP001165524"/>
    </source>
</evidence>
<feature type="compositionally biased region" description="Low complexity" evidence="1">
    <location>
        <begin position="192"/>
        <end position="202"/>
    </location>
</feature>
<dbReference type="EMBL" id="JALKII010000006">
    <property type="protein sequence ID" value="MCK0538101.1"/>
    <property type="molecule type" value="Genomic_DNA"/>
</dbReference>
<dbReference type="Pfam" id="PF11736">
    <property type="entry name" value="DUF3299"/>
    <property type="match status" value="1"/>
</dbReference>
<evidence type="ECO:0000256" key="1">
    <source>
        <dbReference type="SAM" id="MobiDB-lite"/>
    </source>
</evidence>
<keyword evidence="4" id="KW-1185">Reference proteome</keyword>
<evidence type="ECO:0000256" key="2">
    <source>
        <dbReference type="SAM" id="SignalP"/>
    </source>
</evidence>
<proteinExistence type="predicted"/>